<dbReference type="KEGG" id="bcad:DBX24_01235"/>
<dbReference type="Proteomes" id="UP000464318">
    <property type="component" value="Chromosome"/>
</dbReference>
<name>A0A6P1QU93_9FLAO</name>
<evidence type="ECO:0000256" key="1">
    <source>
        <dbReference type="SAM" id="MobiDB-lite"/>
    </source>
</evidence>
<evidence type="ECO:0000313" key="3">
    <source>
        <dbReference type="Proteomes" id="UP000464318"/>
    </source>
</evidence>
<feature type="compositionally biased region" description="Polar residues" evidence="1">
    <location>
        <begin position="188"/>
        <end position="203"/>
    </location>
</feature>
<proteinExistence type="predicted"/>
<feature type="compositionally biased region" description="Basic and acidic residues" evidence="1">
    <location>
        <begin position="225"/>
        <end position="234"/>
    </location>
</feature>
<dbReference type="RefSeq" id="WP_160223723.1">
    <property type="nucleotide sequence ID" value="NZ_CP029149.1"/>
</dbReference>
<dbReference type="AlphaFoldDB" id="A0A6P1QU93"/>
<protein>
    <submittedName>
        <fullName evidence="2">Uncharacterized protein</fullName>
    </submittedName>
</protein>
<gene>
    <name evidence="2" type="ORF">DBX24_01235</name>
</gene>
<keyword evidence="3" id="KW-1185">Reference proteome</keyword>
<organism evidence="2 3">
    <name type="scientific">Bergeyella cardium</name>
    <dbReference type="NCBI Taxonomy" id="1585976"/>
    <lineage>
        <taxon>Bacteria</taxon>
        <taxon>Pseudomonadati</taxon>
        <taxon>Bacteroidota</taxon>
        <taxon>Flavobacteriia</taxon>
        <taxon>Flavobacteriales</taxon>
        <taxon>Weeksellaceae</taxon>
        <taxon>Bergeyella</taxon>
    </lineage>
</organism>
<reference evidence="2 3" key="1">
    <citation type="submission" date="2018-04" db="EMBL/GenBank/DDBJ databases">
        <title>Characteristic and Complete Genome Sequencing of A Novel Member of Infective Endocarditis Causative Bacteria: Bergeyella cardium QL-PH.</title>
        <authorList>
            <person name="Pan H."/>
            <person name="Sun E."/>
            <person name="Zhang Y."/>
        </authorList>
    </citation>
    <scope>NUCLEOTIDE SEQUENCE [LARGE SCALE GENOMIC DNA]</scope>
    <source>
        <strain evidence="2 3">HPQL</strain>
    </source>
</reference>
<sequence>MNNSNLPTDDLKKYGIIDENNSFSKKLSEKDVENFLKGHTIIAENGDKRATFQLENNKLNVNFYHLDKSLDQILEQSKEKPIQYAIEREIDKENKADEKLNFKAFIYDENKKEVKEYDFVKNAEELTQKIAERKDAVETNRYKNELLKLKDFLQDKMDKFPDVAKEISNDINIVSKTINTIDDLTPNEKQAQQQEKTNVQLNVNDPDLYQDANQEREEDWEESQEQERKRGFRR</sequence>
<evidence type="ECO:0000313" key="2">
    <source>
        <dbReference type="EMBL" id="QHN64613.1"/>
    </source>
</evidence>
<dbReference type="OrthoDB" id="1270335at2"/>
<accession>A0A6P1QU93</accession>
<feature type="region of interest" description="Disordered" evidence="1">
    <location>
        <begin position="188"/>
        <end position="234"/>
    </location>
</feature>
<dbReference type="EMBL" id="CP029149">
    <property type="protein sequence ID" value="QHN64613.1"/>
    <property type="molecule type" value="Genomic_DNA"/>
</dbReference>